<feature type="transmembrane region" description="Helical" evidence="1">
    <location>
        <begin position="12"/>
        <end position="36"/>
    </location>
</feature>
<protein>
    <submittedName>
        <fullName evidence="2">Uncharacterized protein</fullName>
    </submittedName>
</protein>
<keyword evidence="1" id="KW-0812">Transmembrane</keyword>
<keyword evidence="1" id="KW-1133">Transmembrane helix</keyword>
<dbReference type="EMBL" id="AGBM01000001">
    <property type="protein sequence ID" value="EJL02611.1"/>
    <property type="molecule type" value="Genomic_DNA"/>
</dbReference>
<feature type="transmembrane region" description="Helical" evidence="1">
    <location>
        <begin position="48"/>
        <end position="66"/>
    </location>
</feature>
<evidence type="ECO:0000313" key="2">
    <source>
        <dbReference type="EMBL" id="EJL02611.1"/>
    </source>
</evidence>
<reference evidence="2" key="1">
    <citation type="journal article" date="2012" name="PLoS Genet.">
        <title>Comparative Genomics of Plant-Associated Pseudomonas spp.: Insights into Diversity and Inheritance of Traits Involved in Multitrophic Interactions.</title>
        <authorList>
            <person name="Loper J.E."/>
            <person name="Hassan K.A."/>
            <person name="Mavrodi D.V."/>
            <person name="Davis E.W.II."/>
            <person name="Lim C.K."/>
            <person name="Shaffer B.T."/>
            <person name="Elbourne L.D."/>
            <person name="Stockwell V.O."/>
            <person name="Hartney S.L."/>
            <person name="Breakwell K."/>
            <person name="Henkels M.D."/>
            <person name="Tetu S.G."/>
            <person name="Rangel L.I."/>
            <person name="Kidarsa T.A."/>
            <person name="Wilson N.L."/>
            <person name="van de Mortel J.E."/>
            <person name="Song C."/>
            <person name="Blumhagen R."/>
            <person name="Radune D."/>
            <person name="Hostetler J.B."/>
            <person name="Brinkac L.M."/>
            <person name="Durkin A.S."/>
            <person name="Kluepfel D.A."/>
            <person name="Wechter W.P."/>
            <person name="Anderson A.J."/>
            <person name="Kim Y.C."/>
            <person name="Pierson L.S.III."/>
            <person name="Pierson E.A."/>
            <person name="Lindow S.E."/>
            <person name="Kobayashi D.Y."/>
            <person name="Raaijmakers J.M."/>
            <person name="Weller D.M."/>
            <person name="Thomashow L.S."/>
            <person name="Allen A.E."/>
            <person name="Paulsen I.T."/>
        </authorList>
    </citation>
    <scope>NUCLEOTIDE SEQUENCE [LARGE SCALE GENOMIC DNA]</scope>
    <source>
        <strain evidence="2">Q2-87</strain>
    </source>
</reference>
<organism evidence="2">
    <name type="scientific">Pseudomonas fluorescens (strain Q2-87)</name>
    <dbReference type="NCBI Taxonomy" id="1038922"/>
    <lineage>
        <taxon>Bacteria</taxon>
        <taxon>Pseudomonadati</taxon>
        <taxon>Pseudomonadota</taxon>
        <taxon>Gammaproteobacteria</taxon>
        <taxon>Pseudomonadales</taxon>
        <taxon>Pseudomonadaceae</taxon>
        <taxon>Pseudomonas</taxon>
    </lineage>
</organism>
<accession>J2Y636</accession>
<name>J2Y636_PSEFQ</name>
<comment type="caution">
    <text evidence="2">The sequence shown here is derived from an EMBL/GenBank/DDBJ whole genome shotgun (WGS) entry which is preliminary data.</text>
</comment>
<gene>
    <name evidence="2" type="ORF">PflQ2_1983</name>
</gene>
<dbReference type="RefSeq" id="WP_003180257.1">
    <property type="nucleotide sequence ID" value="NZ_CM001558.1"/>
</dbReference>
<proteinExistence type="predicted"/>
<dbReference type="Proteomes" id="UP000007289">
    <property type="component" value="Chromosome"/>
</dbReference>
<dbReference type="eggNOG" id="ENOG502ZAGJ">
    <property type="taxonomic scope" value="Bacteria"/>
</dbReference>
<keyword evidence="1" id="KW-0472">Membrane</keyword>
<evidence type="ECO:0000256" key="1">
    <source>
        <dbReference type="SAM" id="Phobius"/>
    </source>
</evidence>
<dbReference type="AlphaFoldDB" id="J2Y636"/>
<sequence>MKSSLRTLGAGLANSMVIPAAWLSGLVTMAFLWGFITYWPQELTVEGRQLFLASVSIFCVAIWHLIRRKRRSKALVTSINLKEGLSLDHTQRLGYPGPVFFVFDLSNKKLAQCQSATGDYQIRDFSWVTGWQYEWKQIDTRVTGGVIRVVDGAGMSVPADALYRKFIKFTLVLTVADTSHPLLRFPMNRSAAEEWCARCNVLFNRPNSKD</sequence>
<dbReference type="HOGENOM" id="CLU_1336573_0_0_6"/>